<reference evidence="2" key="1">
    <citation type="journal article" date="2017" name="Cell">
        <title>Insights into land plant evolution garnered from the Marchantia polymorpha genome.</title>
        <authorList>
            <person name="Bowman J.L."/>
            <person name="Kohchi T."/>
            <person name="Yamato K.T."/>
            <person name="Jenkins J."/>
            <person name="Shu S."/>
            <person name="Ishizaki K."/>
            <person name="Yamaoka S."/>
            <person name="Nishihama R."/>
            <person name="Nakamura Y."/>
            <person name="Berger F."/>
            <person name="Adam C."/>
            <person name="Aki S.S."/>
            <person name="Althoff F."/>
            <person name="Araki T."/>
            <person name="Arteaga-Vazquez M.A."/>
            <person name="Balasubrmanian S."/>
            <person name="Barry K."/>
            <person name="Bauer D."/>
            <person name="Boehm C.R."/>
            <person name="Briginshaw L."/>
            <person name="Caballero-Perez J."/>
            <person name="Catarino B."/>
            <person name="Chen F."/>
            <person name="Chiyoda S."/>
            <person name="Chovatia M."/>
            <person name="Davies K.M."/>
            <person name="Delmans M."/>
            <person name="Demura T."/>
            <person name="Dierschke T."/>
            <person name="Dolan L."/>
            <person name="Dorantes-Acosta A.E."/>
            <person name="Eklund D.M."/>
            <person name="Florent S.N."/>
            <person name="Flores-Sandoval E."/>
            <person name="Fujiyama A."/>
            <person name="Fukuzawa H."/>
            <person name="Galik B."/>
            <person name="Grimanelli D."/>
            <person name="Grimwood J."/>
            <person name="Grossniklaus U."/>
            <person name="Hamada T."/>
            <person name="Haseloff J."/>
            <person name="Hetherington A.J."/>
            <person name="Higo A."/>
            <person name="Hirakawa Y."/>
            <person name="Hundley H.N."/>
            <person name="Ikeda Y."/>
            <person name="Inoue K."/>
            <person name="Inoue S.I."/>
            <person name="Ishida S."/>
            <person name="Jia Q."/>
            <person name="Kakita M."/>
            <person name="Kanazawa T."/>
            <person name="Kawai Y."/>
            <person name="Kawashima T."/>
            <person name="Kennedy M."/>
            <person name="Kinose K."/>
            <person name="Kinoshita T."/>
            <person name="Kohara Y."/>
            <person name="Koide E."/>
            <person name="Komatsu K."/>
            <person name="Kopischke S."/>
            <person name="Kubo M."/>
            <person name="Kyozuka J."/>
            <person name="Lagercrantz U."/>
            <person name="Lin S.S."/>
            <person name="Lindquist E."/>
            <person name="Lipzen A.M."/>
            <person name="Lu C.W."/>
            <person name="De Luna E."/>
            <person name="Martienssen R.A."/>
            <person name="Minamino N."/>
            <person name="Mizutani M."/>
            <person name="Mizutani M."/>
            <person name="Mochizuki N."/>
            <person name="Monte I."/>
            <person name="Mosher R."/>
            <person name="Nagasaki H."/>
            <person name="Nakagami H."/>
            <person name="Naramoto S."/>
            <person name="Nishitani K."/>
            <person name="Ohtani M."/>
            <person name="Okamoto T."/>
            <person name="Okumura M."/>
            <person name="Phillips J."/>
            <person name="Pollak B."/>
            <person name="Reinders A."/>
            <person name="Rovekamp M."/>
            <person name="Sano R."/>
            <person name="Sawa S."/>
            <person name="Schmid M.W."/>
            <person name="Shirakawa M."/>
            <person name="Solano R."/>
            <person name="Spunde A."/>
            <person name="Suetsugu N."/>
            <person name="Sugano S."/>
            <person name="Sugiyama A."/>
            <person name="Sun R."/>
            <person name="Suzuki Y."/>
            <person name="Takenaka M."/>
            <person name="Takezawa D."/>
            <person name="Tomogane H."/>
            <person name="Tsuzuki M."/>
            <person name="Ueda T."/>
            <person name="Umeda M."/>
            <person name="Ward J.M."/>
            <person name="Watanabe Y."/>
            <person name="Yazaki K."/>
            <person name="Yokoyama R."/>
            <person name="Yoshitake Y."/>
            <person name="Yotsui I."/>
            <person name="Zachgo S."/>
            <person name="Schmutz J."/>
        </authorList>
    </citation>
    <scope>NUCLEOTIDE SEQUENCE [LARGE SCALE GENOMIC DNA]</scope>
    <source>
        <strain evidence="2">Tak-1</strain>
    </source>
</reference>
<name>A0A2R6X2R5_MARPO</name>
<dbReference type="EMBL" id="KZ772712">
    <property type="protein sequence ID" value="PTQ40399.1"/>
    <property type="molecule type" value="Genomic_DNA"/>
</dbReference>
<dbReference type="AlphaFoldDB" id="A0A2R6X2R5"/>
<dbReference type="Gramene" id="Mp2g21410.2">
    <property type="protein sequence ID" value="Mp2g21410.2.cds1"/>
    <property type="gene ID" value="Mp2g21410"/>
</dbReference>
<dbReference type="EMBL" id="KZ772712">
    <property type="protein sequence ID" value="PTQ40400.1"/>
    <property type="molecule type" value="Genomic_DNA"/>
</dbReference>
<proteinExistence type="predicted"/>
<gene>
    <name evidence="1" type="ORF">MARPO_0040s0073</name>
</gene>
<dbReference type="Gramene" id="Mp2g21410.1">
    <property type="protein sequence ID" value="Mp2g21410.1.cds1"/>
    <property type="gene ID" value="Mp2g21410"/>
</dbReference>
<sequence length="49" mass="5696">MVVVVSYIHVCKTCMSRTQIKIKEDVGRPRQEGVGRKKMRLCGFRSTWP</sequence>
<accession>A0A2R6X2R5</accession>
<keyword evidence="2" id="KW-1185">Reference proteome</keyword>
<dbReference type="Proteomes" id="UP000244005">
    <property type="component" value="Unassembled WGS sequence"/>
</dbReference>
<protein>
    <submittedName>
        <fullName evidence="1">Uncharacterized protein</fullName>
    </submittedName>
</protein>
<evidence type="ECO:0000313" key="1">
    <source>
        <dbReference type="EMBL" id="PTQ40400.1"/>
    </source>
</evidence>
<evidence type="ECO:0000313" key="2">
    <source>
        <dbReference type="Proteomes" id="UP000244005"/>
    </source>
</evidence>
<organism evidence="1 2">
    <name type="scientific">Marchantia polymorpha</name>
    <name type="common">Common liverwort</name>
    <name type="synonym">Marchantia aquatica</name>
    <dbReference type="NCBI Taxonomy" id="3197"/>
    <lineage>
        <taxon>Eukaryota</taxon>
        <taxon>Viridiplantae</taxon>
        <taxon>Streptophyta</taxon>
        <taxon>Embryophyta</taxon>
        <taxon>Marchantiophyta</taxon>
        <taxon>Marchantiopsida</taxon>
        <taxon>Marchantiidae</taxon>
        <taxon>Marchantiales</taxon>
        <taxon>Marchantiaceae</taxon>
        <taxon>Marchantia</taxon>
    </lineage>
</organism>
<reference evidence="1" key="2">
    <citation type="submission" date="2017-12" db="EMBL/GenBank/DDBJ databases">
        <title>WGS assembly of Marchantia polymorpha.</title>
        <authorList>
            <person name="Bowman J.L."/>
            <person name="Kohchi T."/>
            <person name="Yamato K.T."/>
            <person name="Jenkins J."/>
            <person name="Shu S."/>
            <person name="Ishizaki K."/>
            <person name="Yamaoka S."/>
            <person name="Nishihama R."/>
            <person name="Nakamura Y."/>
            <person name="Berger F."/>
            <person name="Adam C."/>
            <person name="Aki S.S."/>
            <person name="Althoff F."/>
            <person name="Araki T."/>
            <person name="Arteaga-Vazquez M.A."/>
            <person name="Balasubrmanian S."/>
            <person name="Bauer D."/>
            <person name="Boehm C.R."/>
            <person name="Briginshaw L."/>
            <person name="Caballero-Perez J."/>
            <person name="Catarino B."/>
            <person name="Chen F."/>
            <person name="Chiyoda S."/>
            <person name="Chovatia M."/>
            <person name="Davies K.M."/>
            <person name="Delmans M."/>
            <person name="Demura T."/>
            <person name="Dierschke T."/>
            <person name="Dolan L."/>
            <person name="Dorantes-Acosta A.E."/>
            <person name="Eklund D.M."/>
            <person name="Florent S.N."/>
            <person name="Flores-Sandoval E."/>
            <person name="Fujiyama A."/>
            <person name="Fukuzawa H."/>
            <person name="Galik B."/>
            <person name="Grimanelli D."/>
            <person name="Grimwood J."/>
            <person name="Grossniklaus U."/>
            <person name="Hamada T."/>
            <person name="Haseloff J."/>
            <person name="Hetherington A.J."/>
            <person name="Higo A."/>
            <person name="Hirakawa Y."/>
            <person name="Hundley H.N."/>
            <person name="Ikeda Y."/>
            <person name="Inoue K."/>
            <person name="Inoue S."/>
            <person name="Ishida S."/>
            <person name="Jia Q."/>
            <person name="Kakita M."/>
            <person name="Kanazawa T."/>
            <person name="Kawai Y."/>
            <person name="Kawashima T."/>
            <person name="Kennedy M."/>
            <person name="Kinose K."/>
            <person name="Kinoshita T."/>
            <person name="Kohara Y."/>
            <person name="Koide E."/>
            <person name="Komatsu K."/>
            <person name="Kopischke S."/>
            <person name="Kubo M."/>
            <person name="Kyozuka J."/>
            <person name="Lagercrantz U."/>
            <person name="Lin S.S."/>
            <person name="Lindquist E."/>
            <person name="Lipzen A.M."/>
            <person name="Lu C."/>
            <person name="Luna E.D."/>
            <person name="Martienssen R.A."/>
            <person name="Minamino N."/>
            <person name="Mizutani M."/>
            <person name="Mizutani M."/>
            <person name="Mochizuki N."/>
            <person name="Monte I."/>
            <person name="Mosher R."/>
            <person name="Nagasaki H."/>
            <person name="Nakagami H."/>
            <person name="Naramoto S."/>
            <person name="Nishitani K."/>
            <person name="Ohtani M."/>
            <person name="Okamoto T."/>
            <person name="Okumura M."/>
            <person name="Phillips J."/>
            <person name="Pollak B."/>
            <person name="Reinders A."/>
            <person name="Roevekamp M."/>
            <person name="Sano R."/>
            <person name="Sawa S."/>
            <person name="Schmid M.W."/>
            <person name="Shirakawa M."/>
            <person name="Solano R."/>
            <person name="Spunde A."/>
            <person name="Suetsugu N."/>
            <person name="Sugano S."/>
            <person name="Sugiyama A."/>
            <person name="Sun R."/>
            <person name="Suzuki Y."/>
            <person name="Takenaka M."/>
            <person name="Takezawa D."/>
            <person name="Tomogane H."/>
            <person name="Tsuzuki M."/>
            <person name="Ueda T."/>
            <person name="Umeda M."/>
            <person name="Ward J.M."/>
            <person name="Watanabe Y."/>
            <person name="Yazaki K."/>
            <person name="Yokoyama R."/>
            <person name="Yoshitake Y."/>
            <person name="Yotsui I."/>
            <person name="Zachgo S."/>
            <person name="Schmutz J."/>
        </authorList>
    </citation>
    <scope>NUCLEOTIDE SEQUENCE [LARGE SCALE GENOMIC DNA]</scope>
    <source>
        <strain evidence="1">Tak-1</strain>
    </source>
</reference>